<feature type="transmembrane region" description="Helical" evidence="2">
    <location>
        <begin position="42"/>
        <end position="64"/>
    </location>
</feature>
<proteinExistence type="predicted"/>
<keyword evidence="4" id="KW-1185">Reference proteome</keyword>
<evidence type="ECO:0000313" key="3">
    <source>
        <dbReference type="EMBL" id="QDS67982.1"/>
    </source>
</evidence>
<keyword evidence="2" id="KW-0472">Membrane</keyword>
<feature type="compositionally biased region" description="Low complexity" evidence="1">
    <location>
        <begin position="395"/>
        <end position="405"/>
    </location>
</feature>
<gene>
    <name evidence="3" type="ORF">FKW77_009207</name>
</gene>
<feature type="compositionally biased region" description="Basic and acidic residues" evidence="1">
    <location>
        <begin position="206"/>
        <end position="216"/>
    </location>
</feature>
<accession>A0A517KX73</accession>
<feature type="compositionally biased region" description="Polar residues" evidence="1">
    <location>
        <begin position="191"/>
        <end position="204"/>
    </location>
</feature>
<organism evidence="3 4">
    <name type="scientific">Venturia effusa</name>
    <dbReference type="NCBI Taxonomy" id="50376"/>
    <lineage>
        <taxon>Eukaryota</taxon>
        <taxon>Fungi</taxon>
        <taxon>Dikarya</taxon>
        <taxon>Ascomycota</taxon>
        <taxon>Pezizomycotina</taxon>
        <taxon>Dothideomycetes</taxon>
        <taxon>Pleosporomycetidae</taxon>
        <taxon>Venturiales</taxon>
        <taxon>Venturiaceae</taxon>
        <taxon>Venturia</taxon>
    </lineage>
</organism>
<feature type="region of interest" description="Disordered" evidence="1">
    <location>
        <begin position="155"/>
        <end position="436"/>
    </location>
</feature>
<dbReference type="Proteomes" id="UP000316270">
    <property type="component" value="Chromosome 1"/>
</dbReference>
<evidence type="ECO:0000313" key="4">
    <source>
        <dbReference type="Proteomes" id="UP000316270"/>
    </source>
</evidence>
<dbReference type="OrthoDB" id="3934704at2759"/>
<feature type="region of interest" description="Disordered" evidence="1">
    <location>
        <begin position="119"/>
        <end position="143"/>
    </location>
</feature>
<reference evidence="3 4" key="1">
    <citation type="submission" date="2019-07" db="EMBL/GenBank/DDBJ databases">
        <title>Finished genome of Venturia effusa.</title>
        <authorList>
            <person name="Young C.A."/>
            <person name="Cox M.P."/>
            <person name="Ganley A.R.D."/>
            <person name="David W.J."/>
        </authorList>
    </citation>
    <scope>NUCLEOTIDE SEQUENCE [LARGE SCALE GENOMIC DNA]</scope>
    <source>
        <strain evidence="4">albino</strain>
    </source>
</reference>
<protein>
    <submittedName>
        <fullName evidence="3">Uncharacterized protein</fullName>
    </submittedName>
</protein>
<dbReference type="EMBL" id="CP042185">
    <property type="protein sequence ID" value="QDS67982.1"/>
    <property type="molecule type" value="Genomic_DNA"/>
</dbReference>
<name>A0A517KX73_9PEZI</name>
<feature type="compositionally biased region" description="Acidic residues" evidence="1">
    <location>
        <begin position="172"/>
        <end position="190"/>
    </location>
</feature>
<sequence length="436" mass="48470">MYTIEQVIRALETLNATNTTESYISNLANSGSRYASELFNSIAASLPVAIALICVIAIVIFFSVSGNAQSEETRKILERKPTGFFRPKRSDTQVTRKPTRKLTQVECLKIMDVIANATEEPTSADEVTTADKASQDQADDEELPKDVAETILKEHFGQDESHESSSSSSSEPSDDEAAETIKPEEEDGDNESTPTASGHSTLSGETKTEKPEKPEHLFTAGGEEEQPEEDERLHYLDEYIGPDQDQSYESIMSDDEGYTRRVGLGIGPGREKASAFTSPLRARRSSWHGEDNDAKNSQSIDRAKFQEGWKAERPPTLEFPEEEKRQADALPSPPTRRNTKGKAERPPMKKKNSRVPTFEADGIVPSRRTNTKKSEVSATAADPESSNGRGFTHGMMQAMAQYAAQHPEEGETSPEVRYRRPQRAYRAYRSGNRRRS</sequence>
<evidence type="ECO:0000256" key="1">
    <source>
        <dbReference type="SAM" id="MobiDB-lite"/>
    </source>
</evidence>
<keyword evidence="2" id="KW-0812">Transmembrane</keyword>
<evidence type="ECO:0000256" key="2">
    <source>
        <dbReference type="SAM" id="Phobius"/>
    </source>
</evidence>
<feature type="compositionally biased region" description="Basic and acidic residues" evidence="1">
    <location>
        <begin position="301"/>
        <end position="315"/>
    </location>
</feature>
<keyword evidence="2" id="KW-1133">Transmembrane helix</keyword>
<feature type="compositionally biased region" description="Basic and acidic residues" evidence="1">
    <location>
        <begin position="406"/>
        <end position="418"/>
    </location>
</feature>
<dbReference type="AlphaFoldDB" id="A0A517KX73"/>